<dbReference type="GO" id="GO:0030246">
    <property type="term" value="F:carbohydrate binding"/>
    <property type="evidence" value="ECO:0007669"/>
    <property type="project" value="UniProtKB-KW"/>
</dbReference>
<keyword evidence="10" id="KW-0418">Kinase</keyword>
<dbReference type="PANTHER" id="PTHR47976:SF15">
    <property type="entry name" value="G-TYPE LECTIN S-RECEPTOR-LIKE SERINE_THREONINE-PROTEIN KINASE RLK1"/>
    <property type="match status" value="1"/>
</dbReference>
<evidence type="ECO:0000256" key="3">
    <source>
        <dbReference type="ARBA" id="ARBA00022527"/>
    </source>
</evidence>
<dbReference type="PROSITE" id="PS00108">
    <property type="entry name" value="PROTEIN_KINASE_ST"/>
    <property type="match status" value="2"/>
</dbReference>
<proteinExistence type="predicted"/>
<keyword evidence="3" id="KW-0723">Serine/threonine-protein kinase</keyword>
<evidence type="ECO:0000256" key="20">
    <source>
        <dbReference type="SAM" id="Phobius"/>
    </source>
</evidence>
<reference evidence="23" key="1">
    <citation type="submission" date="2019-03" db="EMBL/GenBank/DDBJ databases">
        <authorList>
            <person name="Mank J."/>
            <person name="Almeida P."/>
        </authorList>
    </citation>
    <scope>NUCLEOTIDE SEQUENCE</scope>
    <source>
        <strain evidence="23">78183</strain>
    </source>
</reference>
<comment type="subcellular location">
    <subcellularLocation>
        <location evidence="1">Membrane</location>
        <topology evidence="1">Single-pass type I membrane protein</topology>
    </subcellularLocation>
</comment>
<dbReference type="CDD" id="cd01098">
    <property type="entry name" value="PAN_AP_plant"/>
    <property type="match status" value="1"/>
</dbReference>
<feature type="domain" description="Protein kinase" evidence="21">
    <location>
        <begin position="1209"/>
        <end position="1495"/>
    </location>
</feature>
<keyword evidence="13 20" id="KW-0472">Membrane</keyword>
<feature type="domain" description="Protein kinase" evidence="21">
    <location>
        <begin position="19"/>
        <end position="295"/>
    </location>
</feature>
<comment type="catalytic activity">
    <reaction evidence="17">
        <text>L-threonyl-[protein] + ATP = O-phospho-L-threonyl-[protein] + ADP + H(+)</text>
        <dbReference type="Rhea" id="RHEA:46608"/>
        <dbReference type="Rhea" id="RHEA-COMP:11060"/>
        <dbReference type="Rhea" id="RHEA-COMP:11605"/>
        <dbReference type="ChEBI" id="CHEBI:15378"/>
        <dbReference type="ChEBI" id="CHEBI:30013"/>
        <dbReference type="ChEBI" id="CHEBI:30616"/>
        <dbReference type="ChEBI" id="CHEBI:61977"/>
        <dbReference type="ChEBI" id="CHEBI:456216"/>
        <dbReference type="EC" id="2.7.11.1"/>
    </reaction>
</comment>
<dbReference type="EMBL" id="CAADRP010000136">
    <property type="protein sequence ID" value="VFU23777.1"/>
    <property type="molecule type" value="Genomic_DNA"/>
</dbReference>
<feature type="transmembrane region" description="Helical" evidence="20">
    <location>
        <begin position="424"/>
        <end position="447"/>
    </location>
</feature>
<evidence type="ECO:0000256" key="16">
    <source>
        <dbReference type="ARBA" id="ARBA00023180"/>
    </source>
</evidence>
<evidence type="ECO:0000256" key="9">
    <source>
        <dbReference type="ARBA" id="ARBA00022741"/>
    </source>
</evidence>
<evidence type="ECO:0000259" key="21">
    <source>
        <dbReference type="PROSITE" id="PS50011"/>
    </source>
</evidence>
<dbReference type="GO" id="GO:0016020">
    <property type="term" value="C:membrane"/>
    <property type="evidence" value="ECO:0007669"/>
    <property type="project" value="UniProtKB-SubCell"/>
</dbReference>
<dbReference type="SUPFAM" id="SSF51110">
    <property type="entry name" value="alpha-D-mannose-specific plant lectins"/>
    <property type="match status" value="2"/>
</dbReference>
<dbReference type="FunFam" id="3.30.200.20:FF:000059">
    <property type="entry name" value="S-receptor-like serine/threonine-protein kinase"/>
    <property type="match status" value="2"/>
</dbReference>
<feature type="domain" description="Bulb-type lectin" evidence="22">
    <location>
        <begin position="452"/>
        <end position="579"/>
    </location>
</feature>
<evidence type="ECO:0000256" key="19">
    <source>
        <dbReference type="PROSITE-ProRule" id="PRU10141"/>
    </source>
</evidence>
<dbReference type="PROSITE" id="PS00107">
    <property type="entry name" value="PROTEIN_KINASE_ATP"/>
    <property type="match status" value="1"/>
</dbReference>
<dbReference type="PROSITE" id="PS50927">
    <property type="entry name" value="BULB_LECTIN"/>
    <property type="match status" value="2"/>
</dbReference>
<dbReference type="CDD" id="cd14066">
    <property type="entry name" value="STKc_IRAK"/>
    <property type="match status" value="1"/>
</dbReference>
<dbReference type="InterPro" id="IPR000719">
    <property type="entry name" value="Prot_kinase_dom"/>
</dbReference>
<keyword evidence="9 19" id="KW-0547">Nucleotide-binding</keyword>
<dbReference type="InterPro" id="IPR036426">
    <property type="entry name" value="Bulb-type_lectin_dom_sf"/>
</dbReference>
<evidence type="ECO:0000256" key="12">
    <source>
        <dbReference type="ARBA" id="ARBA00022989"/>
    </source>
</evidence>
<dbReference type="Pfam" id="PF01453">
    <property type="entry name" value="B_lectin"/>
    <property type="match status" value="2"/>
</dbReference>
<evidence type="ECO:0000256" key="11">
    <source>
        <dbReference type="ARBA" id="ARBA00022840"/>
    </source>
</evidence>
<dbReference type="SMART" id="SM00220">
    <property type="entry name" value="S_TKc"/>
    <property type="match status" value="2"/>
</dbReference>
<dbReference type="FunFam" id="2.90.10.10:FF:000013">
    <property type="entry name" value="G-type lectin S-receptor-like serine/threonine-protein kinase LECRK1"/>
    <property type="match status" value="2"/>
</dbReference>
<evidence type="ECO:0000256" key="17">
    <source>
        <dbReference type="ARBA" id="ARBA00047899"/>
    </source>
</evidence>
<evidence type="ECO:0000259" key="22">
    <source>
        <dbReference type="PROSITE" id="PS50927"/>
    </source>
</evidence>
<dbReference type="Gene3D" id="3.30.200.20">
    <property type="entry name" value="Phosphorylase Kinase, domain 1"/>
    <property type="match status" value="3"/>
</dbReference>
<feature type="domain" description="Bulb-type lectin" evidence="22">
    <location>
        <begin position="867"/>
        <end position="993"/>
    </location>
</feature>
<dbReference type="SUPFAM" id="SSF56112">
    <property type="entry name" value="Protein kinase-like (PK-like)"/>
    <property type="match status" value="3"/>
</dbReference>
<dbReference type="InterPro" id="IPR011009">
    <property type="entry name" value="Kinase-like_dom_sf"/>
</dbReference>
<evidence type="ECO:0000256" key="14">
    <source>
        <dbReference type="ARBA" id="ARBA00023157"/>
    </source>
</evidence>
<dbReference type="InterPro" id="IPR051343">
    <property type="entry name" value="G-type_lectin_kinases/EP1-like"/>
</dbReference>
<keyword evidence="8" id="KW-0430">Lectin</keyword>
<evidence type="ECO:0000256" key="18">
    <source>
        <dbReference type="ARBA" id="ARBA00048679"/>
    </source>
</evidence>
<evidence type="ECO:0000256" key="7">
    <source>
        <dbReference type="ARBA" id="ARBA00022729"/>
    </source>
</evidence>
<dbReference type="PANTHER" id="PTHR47976">
    <property type="entry name" value="G-TYPE LECTIN S-RECEPTOR-LIKE SERINE/THREONINE-PROTEIN KINASE SD2-5"/>
    <property type="match status" value="1"/>
</dbReference>
<keyword evidence="12 20" id="KW-1133">Transmembrane helix</keyword>
<dbReference type="Pfam" id="PF00069">
    <property type="entry name" value="Pkinase"/>
    <property type="match status" value="2"/>
</dbReference>
<dbReference type="SMART" id="SM00108">
    <property type="entry name" value="B_lectin"/>
    <property type="match status" value="2"/>
</dbReference>
<keyword evidence="14" id="KW-1015">Disulfide bond</keyword>
<dbReference type="EC" id="2.7.11.1" evidence="2"/>
<keyword evidence="5" id="KW-0808">Transferase</keyword>
<sequence length="1647" mass="184783">MRDMNLQNFTYNELETATGGFDEELGRGAFGPVYKGVLGGEDKQIIAVKRLEKMAGEGETEFKTEVTVIGRTNHKNLVQLVGFCNEGQHRLLVYEYMSGGSLSNYIFGDSRPNWHRRLQIAFGVARGLLYLHEECSSQIIHCDIKPQNILLDESFNARISDFGLAKLLKTEQSKTITVIRGTKGYVAPEWFKNLPVTAKVDTYSFGILLLELVCCRKNFEINAREEHQIVLADWACDCFKEGKLNLLVEEDEEAMEDMKRVERFVMVAIWCIQEDPSLRPAMKKVVQMLEGDPSIGDKALMKVSKGNWTAKKRDRSALIVPGSVLLGSSIFLNVLSVLGIYLFFTRWIRQKQIVIPQHHLTPAPDMNLRNFTYNIELETATGGFDEELGRGAFGPVYKGVLGDEDKQMIAVKKIHCYKYVSSKILGMASASFTLMFLATMVLLQLMAVAQTDGSKPVGASITANDDAPSWLSSSGEFAFGFRQMENKDYFLLSIWYEKIPEKTVVWYAMGEDPTDDLAVSRGSKVELTADSGLVLTDPQGNRIWSSGGFLGTVSSGVMNDTGNFVLQDRNSDRLWESFTHPTDTLLPTQIMEAGGIVSSRRTETNFSLGRFQLRFLDNGNLVLNAMNFPTKFAYDAYYTSQTSDDSNSLNSGYRLIFNESGYMYILRRNGLREDLTEGTVPTDFYHRATLNFDGVFTQYFYPKASSGNRSWSSVWSKPDNICVGMGSGLGSGVCGYNSICDLKADKRPECNCPPGFSLLDQNDKYGSCIPDFELGCRSDGLNSTEDQYDFTALINVDWPTSDYERYKPYTEEECRKSCLNDCLCSVAIFRDGCWKKKLPLSNGRLNAGMNGKAFLKFRKGSVPLDRSRLPLPGDKKKPDTKLITGSVVLEFAFGFRQMENKDYFLLSIWYEKIPEKTVVWYAMGEDPTDDPAVSRGSKVELTADSGLVLTDPQGNRIWSSGGFLGTVSSGVMNDTGNFVLQDRNSDRLWESFTHPTDTLLPTQIVEAGGIVSSRRTETNFSLGRFQLRFLDGNLDLTEGTVPTDFYHRATLNFDGVFTQYFYPKASSEGFLLLDQNDKYGSCIPQFELGCRSDGLNSTEGQYDFTELINVDWPTSDYERYRPYTEEECRKSCLNDCVRPGEKKKPDTKLITGSVVLGTSVFVNFVLVGAFCLTSSVIYRKKTEKPQEGGSCLETNLRYFSYKELAEATNDFKDELGRGGFGVVYKGTIQAGSTKVVAVKKLTRVVQDGEKEFKTEVQVIGQTHHKNLARLLGFCDEGQNRLLVYEFLSNGTLANFLFGSLRPSWKQRTQIAFGIARGLLYLHEECGTQIIHCDIKPQNILLDDYYNARISDFGLAKLLAMDQSKTQTAMRGTKGYISPEWFRNKPITVKVDVYSFGVILLEIICCRRSVDLEMGEAENPVLTDWAYDCYVNGTLDVLIGDDTEAMNDMSTLERLLKVGIWCIQEEPSLRPTMRKVTQMLEGVIEVPAAPNPYPYMNERRVDSERENADDAYDDAYESYERVDADLSGVSAADMGMNAGDNADVTLRGAAGSARGAPGSADGGAHGSTPGSADFHFFILSSIYFTKTMDLNKTSYNKKLTHQTPLHHYTMLVSTYAWLEVFLWYAGGNTIFIYLLFFFFVSNWFFLVF</sequence>
<keyword evidence="15" id="KW-0675">Receptor</keyword>
<keyword evidence="16" id="KW-0325">Glycoprotein</keyword>
<evidence type="ECO:0000256" key="1">
    <source>
        <dbReference type="ARBA" id="ARBA00004479"/>
    </source>
</evidence>
<evidence type="ECO:0000256" key="4">
    <source>
        <dbReference type="ARBA" id="ARBA00022536"/>
    </source>
</evidence>
<accession>A0A6N2K7F4</accession>
<comment type="catalytic activity">
    <reaction evidence="18">
        <text>L-seryl-[protein] + ATP = O-phospho-L-seryl-[protein] + ADP + H(+)</text>
        <dbReference type="Rhea" id="RHEA:17989"/>
        <dbReference type="Rhea" id="RHEA-COMP:9863"/>
        <dbReference type="Rhea" id="RHEA-COMP:11604"/>
        <dbReference type="ChEBI" id="CHEBI:15378"/>
        <dbReference type="ChEBI" id="CHEBI:29999"/>
        <dbReference type="ChEBI" id="CHEBI:30616"/>
        <dbReference type="ChEBI" id="CHEBI:83421"/>
        <dbReference type="ChEBI" id="CHEBI:456216"/>
        <dbReference type="EC" id="2.7.11.1"/>
    </reaction>
</comment>
<dbReference type="InterPro" id="IPR017441">
    <property type="entry name" value="Protein_kinase_ATP_BS"/>
</dbReference>
<feature type="transmembrane region" description="Helical" evidence="20">
    <location>
        <begin position="1154"/>
        <end position="1178"/>
    </location>
</feature>
<dbReference type="GO" id="GO:0005524">
    <property type="term" value="F:ATP binding"/>
    <property type="evidence" value="ECO:0007669"/>
    <property type="project" value="UniProtKB-UniRule"/>
</dbReference>
<dbReference type="FunFam" id="2.90.10.30:FF:000001">
    <property type="entry name" value="Serine/threonine-protein kinase"/>
    <property type="match status" value="1"/>
</dbReference>
<keyword evidence="4" id="KW-0245">EGF-like domain</keyword>
<keyword evidence="6 20" id="KW-0812">Transmembrane</keyword>
<dbReference type="FunFam" id="2.90.10.10:FF:000024">
    <property type="entry name" value="Uncharacterized protein"/>
    <property type="match status" value="1"/>
</dbReference>
<name>A0A6N2K7F4_SALVM</name>
<dbReference type="CDD" id="cd00028">
    <property type="entry name" value="B_lectin"/>
    <property type="match status" value="2"/>
</dbReference>
<dbReference type="Gene3D" id="2.90.10.10">
    <property type="entry name" value="Bulb-type lectin domain"/>
    <property type="match status" value="3"/>
</dbReference>
<gene>
    <name evidence="23" type="ORF">SVIM_LOCUS39240</name>
</gene>
<evidence type="ECO:0000256" key="6">
    <source>
        <dbReference type="ARBA" id="ARBA00022692"/>
    </source>
</evidence>
<feature type="transmembrane region" description="Helical" evidence="20">
    <location>
        <begin position="318"/>
        <end position="344"/>
    </location>
</feature>
<protein>
    <recommendedName>
        <fullName evidence="2">non-specific serine/threonine protein kinase</fullName>
        <ecNumber evidence="2">2.7.11.1</ecNumber>
    </recommendedName>
</protein>
<evidence type="ECO:0000313" key="23">
    <source>
        <dbReference type="EMBL" id="VFU23777.1"/>
    </source>
</evidence>
<feature type="binding site" evidence="19">
    <location>
        <position position="1240"/>
    </location>
    <ligand>
        <name>ATP</name>
        <dbReference type="ChEBI" id="CHEBI:30616"/>
    </ligand>
</feature>
<evidence type="ECO:0000256" key="10">
    <source>
        <dbReference type="ARBA" id="ARBA00022777"/>
    </source>
</evidence>
<evidence type="ECO:0000256" key="15">
    <source>
        <dbReference type="ARBA" id="ARBA00023170"/>
    </source>
</evidence>
<keyword evidence="11 19" id="KW-0067">ATP-binding</keyword>
<evidence type="ECO:0000256" key="13">
    <source>
        <dbReference type="ARBA" id="ARBA00023136"/>
    </source>
</evidence>
<dbReference type="FunFam" id="1.10.510.10:FF:000237">
    <property type="entry name" value="G-type lectin S-receptor-like serine/threonine-protein kinase"/>
    <property type="match status" value="2"/>
</dbReference>
<dbReference type="Gene3D" id="1.10.510.10">
    <property type="entry name" value="Transferase(Phosphotransferase) domain 1"/>
    <property type="match status" value="2"/>
</dbReference>
<dbReference type="InterPro" id="IPR008271">
    <property type="entry name" value="Ser/Thr_kinase_AS"/>
</dbReference>
<evidence type="ECO:0000256" key="8">
    <source>
        <dbReference type="ARBA" id="ARBA00022734"/>
    </source>
</evidence>
<dbReference type="PROSITE" id="PS50011">
    <property type="entry name" value="PROTEIN_KINASE_DOM"/>
    <property type="match status" value="2"/>
</dbReference>
<dbReference type="InterPro" id="IPR001480">
    <property type="entry name" value="Bulb-type_lectin_dom"/>
</dbReference>
<organism evidence="23">
    <name type="scientific">Salix viminalis</name>
    <name type="common">Common osier</name>
    <name type="synonym">Basket willow</name>
    <dbReference type="NCBI Taxonomy" id="40686"/>
    <lineage>
        <taxon>Eukaryota</taxon>
        <taxon>Viridiplantae</taxon>
        <taxon>Streptophyta</taxon>
        <taxon>Embryophyta</taxon>
        <taxon>Tracheophyta</taxon>
        <taxon>Spermatophyta</taxon>
        <taxon>Magnoliopsida</taxon>
        <taxon>eudicotyledons</taxon>
        <taxon>Gunneridae</taxon>
        <taxon>Pentapetalae</taxon>
        <taxon>rosids</taxon>
        <taxon>fabids</taxon>
        <taxon>Malpighiales</taxon>
        <taxon>Salicaceae</taxon>
        <taxon>Saliceae</taxon>
        <taxon>Salix</taxon>
    </lineage>
</organism>
<keyword evidence="7" id="KW-0732">Signal</keyword>
<dbReference type="GO" id="GO:0004674">
    <property type="term" value="F:protein serine/threonine kinase activity"/>
    <property type="evidence" value="ECO:0007669"/>
    <property type="project" value="UniProtKB-KW"/>
</dbReference>
<evidence type="ECO:0000256" key="2">
    <source>
        <dbReference type="ARBA" id="ARBA00012513"/>
    </source>
</evidence>
<evidence type="ECO:0000256" key="5">
    <source>
        <dbReference type="ARBA" id="ARBA00022679"/>
    </source>
</evidence>